<organism evidence="2 3">
    <name type="scientific">Trypanosoma rangeli SC58</name>
    <dbReference type="NCBI Taxonomy" id="429131"/>
    <lineage>
        <taxon>Eukaryota</taxon>
        <taxon>Discoba</taxon>
        <taxon>Euglenozoa</taxon>
        <taxon>Kinetoplastea</taxon>
        <taxon>Metakinetoplastina</taxon>
        <taxon>Trypanosomatida</taxon>
        <taxon>Trypanosomatidae</taxon>
        <taxon>Trypanosoma</taxon>
        <taxon>Herpetosoma</taxon>
    </lineage>
</organism>
<keyword evidence="1" id="KW-0472">Membrane</keyword>
<dbReference type="VEuPathDB" id="TriTrypDB:TRSC58_00505"/>
<name>A0A061J8H3_TRYRA</name>
<evidence type="ECO:0000313" key="3">
    <source>
        <dbReference type="Proteomes" id="UP000031737"/>
    </source>
</evidence>
<protein>
    <recommendedName>
        <fullName evidence="4">Transmembrane protein</fullName>
    </recommendedName>
</protein>
<evidence type="ECO:0008006" key="4">
    <source>
        <dbReference type="Google" id="ProtNLM"/>
    </source>
</evidence>
<comment type="caution">
    <text evidence="2">The sequence shown here is derived from an EMBL/GenBank/DDBJ whole genome shotgun (WGS) entry which is preliminary data.</text>
</comment>
<keyword evidence="3" id="KW-1185">Reference proteome</keyword>
<proteinExistence type="predicted"/>
<dbReference type="AlphaFoldDB" id="A0A061J8H3"/>
<keyword evidence="1" id="KW-0812">Transmembrane</keyword>
<accession>A0A061J8H3</accession>
<feature type="transmembrane region" description="Helical" evidence="1">
    <location>
        <begin position="45"/>
        <end position="67"/>
    </location>
</feature>
<evidence type="ECO:0000256" key="1">
    <source>
        <dbReference type="SAM" id="Phobius"/>
    </source>
</evidence>
<gene>
    <name evidence="2" type="ORF">TRSC58_00505</name>
</gene>
<dbReference type="Proteomes" id="UP000031737">
    <property type="component" value="Unassembled WGS sequence"/>
</dbReference>
<sequence length="105" mass="12440">MAHGDGGVFMRATQQREDPFLRGGTASQRFLQRYRKYPFPVRMTGLFLVGFMLGGVIETFACMTHMYESVMAKKDMRRHDFDEFVADFRDNVERWQRQDMMRRGS</sequence>
<reference evidence="2 3" key="1">
    <citation type="submission" date="2013-07" db="EMBL/GenBank/DDBJ databases">
        <authorList>
            <person name="Stoco P.H."/>
            <person name="Wagner G."/>
            <person name="Gerber A."/>
            <person name="Zaha A."/>
            <person name="Thompson C."/>
            <person name="Bartholomeu D.C."/>
            <person name="Luckemeyer D.D."/>
            <person name="Bahia D."/>
            <person name="Loreto E."/>
            <person name="Prestes E.B."/>
            <person name="Lima F.M."/>
            <person name="Rodrigues-Luiz G."/>
            <person name="Vallejo G.A."/>
            <person name="Filho J.F."/>
            <person name="Monteiro K.M."/>
            <person name="Tyler K.M."/>
            <person name="de Almeida L.G."/>
            <person name="Ortiz M.F."/>
            <person name="Siervo M.A."/>
            <person name="de Moraes M.H."/>
            <person name="Cunha O.L."/>
            <person name="Mendonca-Neto R."/>
            <person name="Silva R."/>
            <person name="Teixeira S.M."/>
            <person name="Murta S.M."/>
            <person name="Sincero T.C."/>
            <person name="Mendes T.A."/>
            <person name="Urmenyi T.P."/>
            <person name="Silva V.G."/>
            <person name="da Rocha W.D."/>
            <person name="Andersson B."/>
            <person name="Romanha A.J."/>
            <person name="Steindel M."/>
            <person name="de Vasconcelos A.T."/>
            <person name="Grisard E.C."/>
        </authorList>
    </citation>
    <scope>NUCLEOTIDE SEQUENCE [LARGE SCALE GENOMIC DNA]</scope>
    <source>
        <strain evidence="2 3">SC58</strain>
    </source>
</reference>
<dbReference type="EMBL" id="AUPL01000505">
    <property type="protein sequence ID" value="ESL11738.1"/>
    <property type="molecule type" value="Genomic_DNA"/>
</dbReference>
<evidence type="ECO:0000313" key="2">
    <source>
        <dbReference type="EMBL" id="ESL11738.1"/>
    </source>
</evidence>
<keyword evidence="1" id="KW-1133">Transmembrane helix</keyword>
<dbReference type="OrthoDB" id="245940at2759"/>